<dbReference type="GO" id="GO:0004467">
    <property type="term" value="F:long-chain fatty acid-CoA ligase activity"/>
    <property type="evidence" value="ECO:0007669"/>
    <property type="project" value="TreeGrafter"/>
</dbReference>
<dbReference type="InterPro" id="IPR042099">
    <property type="entry name" value="ANL_N_sf"/>
</dbReference>
<dbReference type="PANTHER" id="PTHR43272">
    <property type="entry name" value="LONG-CHAIN-FATTY-ACID--COA LIGASE"/>
    <property type="match status" value="1"/>
</dbReference>
<proteinExistence type="predicted"/>
<evidence type="ECO:0000259" key="3">
    <source>
        <dbReference type="Pfam" id="PF00501"/>
    </source>
</evidence>
<dbReference type="RefSeq" id="XP_015465389.1">
    <property type="nucleotide sequence ID" value="XM_015613786.1"/>
</dbReference>
<evidence type="ECO:0000256" key="2">
    <source>
        <dbReference type="ARBA" id="ARBA00022840"/>
    </source>
</evidence>
<dbReference type="InterPro" id="IPR000873">
    <property type="entry name" value="AMP-dep_synth/lig_dom"/>
</dbReference>
<dbReference type="Proteomes" id="UP000054251">
    <property type="component" value="Unassembled WGS sequence"/>
</dbReference>
<sequence length="767" mass="86844">MTTKKTNTGELFEGEEEEDFTHSLFGPEENGNVASLISKLPLPHADEATPVSSGGKNCTLIYRNKSLPGKLISNIHPRLNTFNKLFNNSVKLFADKPCFGYRRYDYEKGVSEREFRNYSYSEVNERRMDFGSGILHVLKNNPFKLKDSKCHAKIGNHLRDWRKYGEPRPQENENWSFIVSIFSANRLEWVLSDLACAAYSFANTSLYDTLGPDATRYILDLTRSPILICSKEKVKRIVNMKRDYPDLLGDLITIVSMDPLFHDCVKSRFQDEDRSLVELARATNIALYDFDHVERLGKSSRIKELPPTGNTLYTIAFTSGTTGSKPKGVVLTHENATTSITFLASAMPQISHGRAFIFLPLTHIYERGTTGFALTTGYYLGFPQLTITSQTPVNSFDNLIEDLRLFKPTYLSLVPRILTKMESVIKAAVSGSNTDISLSINKIIAYKLKKHSEFDGSKGLHKEYDNYAPYKELRSIIGFDNLIWTQTASAPISGLTLSYLRASLNIGIKQLYGLTETYGASTQGGAYECKPGSCGSVGIGEEVKLKEIPEMGYFAKENKGEVLFRGPMVFQGYFRNKAATEECFDDDGWFHTGDVATIDRDTGRLFIVDRVKNFFKLAQGEYVSPEKVENIYLAFNPMLSQLYIHGDRLKSYLVGIAGVDYNSGMKFLRDVCGYKNLYITNTQLLVEMNKFRNRQKFLMKINSSVGKQLQGFERLHNIHIDINPLTVERNVVTPTFKIKRAIAAKYFHNTLARLYEEEPLEETKPKL</sequence>
<dbReference type="GO" id="GO:0005783">
    <property type="term" value="C:endoplasmic reticulum"/>
    <property type="evidence" value="ECO:0007669"/>
    <property type="project" value="TreeGrafter"/>
</dbReference>
<reference evidence="4 5" key="1">
    <citation type="submission" date="2015-11" db="EMBL/GenBank/DDBJ databases">
        <title>The genome of Debaryomyces fabryi.</title>
        <authorList>
            <person name="Tafer H."/>
            <person name="Lopandic K."/>
        </authorList>
    </citation>
    <scope>NUCLEOTIDE SEQUENCE [LARGE SCALE GENOMIC DNA]</scope>
    <source>
        <strain evidence="4 5">CBS 789</strain>
    </source>
</reference>
<keyword evidence="1" id="KW-0547">Nucleotide-binding</keyword>
<dbReference type="GeneID" id="26841966"/>
<gene>
    <name evidence="4" type="ORF">AC631_04957</name>
</gene>
<dbReference type="GO" id="GO:0016020">
    <property type="term" value="C:membrane"/>
    <property type="evidence" value="ECO:0007669"/>
    <property type="project" value="TreeGrafter"/>
</dbReference>
<comment type="caution">
    <text evidence="4">The sequence shown here is derived from an EMBL/GenBank/DDBJ whole genome shotgun (WGS) entry which is preliminary data.</text>
</comment>
<dbReference type="OrthoDB" id="1700726at2759"/>
<accession>A0A0V1PSR2</accession>
<name>A0A0V1PSR2_9ASCO</name>
<dbReference type="EMBL" id="LMYN01000156">
    <property type="protein sequence ID" value="KRZ99286.1"/>
    <property type="molecule type" value="Genomic_DNA"/>
</dbReference>
<dbReference type="Pfam" id="PF00501">
    <property type="entry name" value="AMP-binding"/>
    <property type="match status" value="1"/>
</dbReference>
<keyword evidence="5" id="KW-1185">Reference proteome</keyword>
<evidence type="ECO:0000313" key="5">
    <source>
        <dbReference type="Proteomes" id="UP000054251"/>
    </source>
</evidence>
<keyword evidence="2" id="KW-0067">ATP-binding</keyword>
<dbReference type="AlphaFoldDB" id="A0A0V1PSR2"/>
<feature type="domain" description="AMP-dependent synthetase/ligase" evidence="3">
    <location>
        <begin position="179"/>
        <end position="574"/>
    </location>
</feature>
<dbReference type="GO" id="GO:0005524">
    <property type="term" value="F:ATP binding"/>
    <property type="evidence" value="ECO:0007669"/>
    <property type="project" value="UniProtKB-KW"/>
</dbReference>
<dbReference type="SUPFAM" id="SSF56801">
    <property type="entry name" value="Acetyl-CoA synthetase-like"/>
    <property type="match status" value="1"/>
</dbReference>
<evidence type="ECO:0000256" key="1">
    <source>
        <dbReference type="ARBA" id="ARBA00022741"/>
    </source>
</evidence>
<dbReference type="PANTHER" id="PTHR43272:SF33">
    <property type="entry name" value="AMP-BINDING DOMAIN-CONTAINING PROTEIN-RELATED"/>
    <property type="match status" value="1"/>
</dbReference>
<evidence type="ECO:0000313" key="4">
    <source>
        <dbReference type="EMBL" id="KRZ99286.1"/>
    </source>
</evidence>
<organism evidence="4 5">
    <name type="scientific">Debaryomyces fabryi</name>
    <dbReference type="NCBI Taxonomy" id="58627"/>
    <lineage>
        <taxon>Eukaryota</taxon>
        <taxon>Fungi</taxon>
        <taxon>Dikarya</taxon>
        <taxon>Ascomycota</taxon>
        <taxon>Saccharomycotina</taxon>
        <taxon>Pichiomycetes</taxon>
        <taxon>Debaryomycetaceae</taxon>
        <taxon>Debaryomyces</taxon>
    </lineage>
</organism>
<dbReference type="Gene3D" id="3.40.50.12780">
    <property type="entry name" value="N-terminal domain of ligase-like"/>
    <property type="match status" value="1"/>
</dbReference>
<protein>
    <recommendedName>
        <fullName evidence="3">AMP-dependent synthetase/ligase domain-containing protein</fullName>
    </recommendedName>
</protein>